<protein>
    <submittedName>
        <fullName evidence="1">Uncharacterized protein</fullName>
    </submittedName>
</protein>
<organism evidence="1 2">
    <name type="scientific">Sphagnum troendelagicum</name>
    <dbReference type="NCBI Taxonomy" id="128251"/>
    <lineage>
        <taxon>Eukaryota</taxon>
        <taxon>Viridiplantae</taxon>
        <taxon>Streptophyta</taxon>
        <taxon>Embryophyta</taxon>
        <taxon>Bryophyta</taxon>
        <taxon>Sphagnophytina</taxon>
        <taxon>Sphagnopsida</taxon>
        <taxon>Sphagnales</taxon>
        <taxon>Sphagnaceae</taxon>
        <taxon>Sphagnum</taxon>
    </lineage>
</organism>
<gene>
    <name evidence="1" type="ORF">CSSPTR1EN2_LOCUS10012</name>
</gene>
<dbReference type="Proteomes" id="UP001497512">
    <property type="component" value="Chromosome 17"/>
</dbReference>
<dbReference type="EMBL" id="OZ019909">
    <property type="protein sequence ID" value="CAK9209723.1"/>
    <property type="molecule type" value="Genomic_DNA"/>
</dbReference>
<proteinExistence type="predicted"/>
<accession>A0ABP0U0S8</accession>
<keyword evidence="2" id="KW-1185">Reference proteome</keyword>
<feature type="non-terminal residue" evidence="1">
    <location>
        <position position="91"/>
    </location>
</feature>
<evidence type="ECO:0000313" key="1">
    <source>
        <dbReference type="EMBL" id="CAK9209723.1"/>
    </source>
</evidence>
<name>A0ABP0U0S8_9BRYO</name>
<evidence type="ECO:0000313" key="2">
    <source>
        <dbReference type="Proteomes" id="UP001497512"/>
    </source>
</evidence>
<sequence>MRTMDSNGGKQMMEVTKLKPTFLSDPYRSDSGMLKLWAGTRDVRVMKVHPTSVVLIHSVPRRIKGWQLLHFGWGQVHLISQCYSGIQYVIF</sequence>
<reference evidence="1" key="1">
    <citation type="submission" date="2024-02" db="EMBL/GenBank/DDBJ databases">
        <authorList>
            <consortium name="ELIXIR-Norway"/>
            <consortium name="Elixir Norway"/>
        </authorList>
    </citation>
    <scope>NUCLEOTIDE SEQUENCE</scope>
</reference>
<feature type="non-terminal residue" evidence="1">
    <location>
        <position position="1"/>
    </location>
</feature>